<reference evidence="2 3" key="1">
    <citation type="submission" date="2022-10" db="EMBL/GenBank/DDBJ databases">
        <title>Draft genome sequence of Streptomyces sp. YSPA8.</title>
        <authorList>
            <person name="Moriuchi R."/>
            <person name="Dohra H."/>
            <person name="Yamamura H."/>
            <person name="Kodani S."/>
        </authorList>
    </citation>
    <scope>NUCLEOTIDE SEQUENCE [LARGE SCALE GENOMIC DNA]</scope>
    <source>
        <strain evidence="2 3">YSPA8</strain>
    </source>
</reference>
<organism evidence="2 3">
    <name type="scientific">Streptomyces yaizuensis</name>
    <dbReference type="NCBI Taxonomy" id="2989713"/>
    <lineage>
        <taxon>Bacteria</taxon>
        <taxon>Bacillati</taxon>
        <taxon>Actinomycetota</taxon>
        <taxon>Actinomycetes</taxon>
        <taxon>Kitasatosporales</taxon>
        <taxon>Streptomycetaceae</taxon>
        <taxon>Streptomyces</taxon>
    </lineage>
</organism>
<evidence type="ECO:0000256" key="1">
    <source>
        <dbReference type="SAM" id="SignalP"/>
    </source>
</evidence>
<protein>
    <submittedName>
        <fullName evidence="2">Ig-like domain repeat protein</fullName>
    </submittedName>
</protein>
<keyword evidence="1" id="KW-0732">Signal</keyword>
<comment type="caution">
    <text evidence="2">The sequence shown here is derived from an EMBL/GenBank/DDBJ whole genome shotgun (WGS) entry which is preliminary data.</text>
</comment>
<proteinExistence type="predicted"/>
<dbReference type="RefSeq" id="WP_323447887.1">
    <property type="nucleotide sequence ID" value="NZ_BSBI01000006.1"/>
</dbReference>
<gene>
    <name evidence="2" type="ORF">SYYSPA8_16080</name>
</gene>
<dbReference type="Gene3D" id="2.130.10.10">
    <property type="entry name" value="YVTN repeat-like/Quinoprotein amine dehydrogenase"/>
    <property type="match status" value="2"/>
</dbReference>
<accession>A0ABQ5NZQ5</accession>
<feature type="signal peptide" evidence="1">
    <location>
        <begin position="1"/>
        <end position="22"/>
    </location>
</feature>
<dbReference type="InterPro" id="IPR011044">
    <property type="entry name" value="Quino_amine_DH_bsu"/>
</dbReference>
<evidence type="ECO:0000313" key="2">
    <source>
        <dbReference type="EMBL" id="GLF95835.1"/>
    </source>
</evidence>
<name>A0ABQ5NZQ5_9ACTN</name>
<dbReference type="Proteomes" id="UP001291653">
    <property type="component" value="Unassembled WGS sequence"/>
</dbReference>
<evidence type="ECO:0000313" key="3">
    <source>
        <dbReference type="Proteomes" id="UP001291653"/>
    </source>
</evidence>
<dbReference type="SUPFAM" id="SSF50969">
    <property type="entry name" value="YVTN repeat-like/Quinoprotein amine dehydrogenase"/>
    <property type="match status" value="1"/>
</dbReference>
<dbReference type="InterPro" id="IPR015943">
    <property type="entry name" value="WD40/YVTN_repeat-like_dom_sf"/>
</dbReference>
<keyword evidence="3" id="KW-1185">Reference proteome</keyword>
<sequence>MRTRSIPTATALAVLFSSVALVAGTAAPAAADTVKPIDIRATGDIAVDGVHKRVYISDPSTGKILVTDYAGRTIAVLADLPGVKGLALSADSSRLYAAVPGDDSIVSVETATSTRTARYAIGDGTDPETIAVLGDTLWFGYRGNIGSLDLSAAEPAPVLGHRAEALTGTPLVATVPGTPNTLVVAAVNGTSAKLETYDVSTATPERKATGPDFWFPQDLALSADGSQVITASRDAAHRIWKTADLTLAGSYPTPHSSSSVAVHTNGTVATGTWGEYDADVHVFGAGKTKPVRVYDFPRSVSGTSAGDVLKDRSLAWEPGGGRLFAVTVDNWGRHALRTLTDPTKALPTLTVNAPSKASRAKSLTVSGRLTATLPFPTGTQVSVVRTDMESPKGKSLGKKTLASNGTFSFKDTPHSGGKVTYRVSYAGGAQHTPAGGSDSVDVSRDKATLTVDRNKKVYGYGSNVTFTAKLGKTYKNRTVSLYADPAGDGKGRKLIRTGKVNSAGKISAKVKLTRDTVVSAAFGGDSRTAPAGGSSRVGTKVAISTKVTGHYKTQRIAGNTYHVIRKKTDPVFDTRMTGYPNRKQSFQLEYHDGRQWRTNGGDFFTVVNGRSQVKLVGEHYTGFRKRMRSSYIDGTSGDSVNATTHGPWKYYTFTR</sequence>
<dbReference type="EMBL" id="BSBI01000006">
    <property type="protein sequence ID" value="GLF95835.1"/>
    <property type="molecule type" value="Genomic_DNA"/>
</dbReference>
<feature type="chain" id="PRO_5045363888" evidence="1">
    <location>
        <begin position="23"/>
        <end position="655"/>
    </location>
</feature>